<dbReference type="EMBL" id="JAHWXP010000001">
    <property type="protein sequence ID" value="MBY8336032.1"/>
    <property type="molecule type" value="Genomic_DNA"/>
</dbReference>
<dbReference type="PROSITE" id="PS51257">
    <property type="entry name" value="PROKAR_LIPOPROTEIN"/>
    <property type="match status" value="1"/>
</dbReference>
<feature type="chain" id="PRO_5045679231" evidence="1">
    <location>
        <begin position="19"/>
        <end position="174"/>
    </location>
</feature>
<organism evidence="2 3">
    <name type="scientific">Alteriqipengyuania abyssalis</name>
    <dbReference type="NCBI Taxonomy" id="2860200"/>
    <lineage>
        <taxon>Bacteria</taxon>
        <taxon>Pseudomonadati</taxon>
        <taxon>Pseudomonadota</taxon>
        <taxon>Alphaproteobacteria</taxon>
        <taxon>Sphingomonadales</taxon>
        <taxon>Erythrobacteraceae</taxon>
        <taxon>Alteriqipengyuania</taxon>
    </lineage>
</organism>
<comment type="caution">
    <text evidence="2">The sequence shown here is derived from an EMBL/GenBank/DDBJ whole genome shotgun (WGS) entry which is preliminary data.</text>
</comment>
<feature type="signal peptide" evidence="1">
    <location>
        <begin position="1"/>
        <end position="18"/>
    </location>
</feature>
<reference evidence="2 3" key="1">
    <citation type="submission" date="2021-07" db="EMBL/GenBank/DDBJ databases">
        <title>Alteriqipengyuania abyssalis NZ-12B nov, sp.nov isolated from deep sea sponge in pacific ocean.</title>
        <authorList>
            <person name="Tareen S."/>
            <person name="Wink J."/>
        </authorList>
    </citation>
    <scope>NUCLEOTIDE SEQUENCE [LARGE SCALE GENOMIC DNA]</scope>
    <source>
        <strain evidence="2 3">NZ-12B</strain>
    </source>
</reference>
<evidence type="ECO:0000256" key="1">
    <source>
        <dbReference type="SAM" id="SignalP"/>
    </source>
</evidence>
<keyword evidence="3" id="KW-1185">Reference proteome</keyword>
<sequence>MRVGLHAVGLLALAIAGAGLTGCGQEPVSSEAQDRADAEAVAAVLAKQTPPPVELALQPITYDDIVENSAMEGAGCSFYPGGEEDPFAILANGVGFVKYEGSIQRLAADAGTGEGPFGTREQYDGREYSLNITIDQAKKEGESEASWAAPATLAMADGYDREVAMSEGRIACGG</sequence>
<accession>A0ABS7PAE1</accession>
<keyword evidence="1" id="KW-0732">Signal</keyword>
<name>A0ABS7PAE1_9SPHN</name>
<protein>
    <submittedName>
        <fullName evidence="2">Uncharacterized protein</fullName>
    </submittedName>
</protein>
<dbReference type="RefSeq" id="WP_222823754.1">
    <property type="nucleotide sequence ID" value="NZ_JAHWXP010000001.1"/>
</dbReference>
<gene>
    <name evidence="2" type="ORF">KYN89_03140</name>
</gene>
<evidence type="ECO:0000313" key="3">
    <source>
        <dbReference type="Proteomes" id="UP000759298"/>
    </source>
</evidence>
<evidence type="ECO:0000313" key="2">
    <source>
        <dbReference type="EMBL" id="MBY8336032.1"/>
    </source>
</evidence>
<dbReference type="Proteomes" id="UP000759298">
    <property type="component" value="Unassembled WGS sequence"/>
</dbReference>
<proteinExistence type="predicted"/>